<proteinExistence type="predicted"/>
<dbReference type="InterPro" id="IPR051465">
    <property type="entry name" value="Cell_Envelope_Struct_Comp"/>
</dbReference>
<accession>A0A1C7EFB8</accession>
<feature type="domain" description="SLH" evidence="3">
    <location>
        <begin position="1453"/>
        <end position="1516"/>
    </location>
</feature>
<reference evidence="4" key="1">
    <citation type="submission" date="2016-10" db="EMBL/GenBank/DDBJ databases">
        <authorList>
            <person name="See-Too W.S."/>
        </authorList>
    </citation>
    <scope>NUCLEOTIDE SEQUENCE</scope>
    <source>
        <strain evidence="4">DSM 22276</strain>
    </source>
</reference>
<feature type="domain" description="Fibronectin type-III" evidence="2">
    <location>
        <begin position="196"/>
        <end position="281"/>
    </location>
</feature>
<dbReference type="KEGG" id="pdg:BCM40_03635"/>
<dbReference type="InterPro" id="IPR003961">
    <property type="entry name" value="FN3_dom"/>
</dbReference>
<dbReference type="Pfam" id="PF00395">
    <property type="entry name" value="SLH"/>
    <property type="match status" value="3"/>
</dbReference>
<evidence type="ECO:0000313" key="4">
    <source>
        <dbReference type="EMBL" id="ANU22499.1"/>
    </source>
</evidence>
<dbReference type="STRING" id="414778.BCM40_03635"/>
<evidence type="ECO:0000259" key="3">
    <source>
        <dbReference type="PROSITE" id="PS51272"/>
    </source>
</evidence>
<dbReference type="InterPro" id="IPR036116">
    <property type="entry name" value="FN3_sf"/>
</dbReference>
<gene>
    <name evidence="4" type="ORF">BCM40_03635</name>
</gene>
<keyword evidence="5" id="KW-1185">Reference proteome</keyword>
<organism evidence="4 5">
    <name type="scientific">Planococcus donghaensis</name>
    <dbReference type="NCBI Taxonomy" id="414778"/>
    <lineage>
        <taxon>Bacteria</taxon>
        <taxon>Bacillati</taxon>
        <taxon>Bacillota</taxon>
        <taxon>Bacilli</taxon>
        <taxon>Bacillales</taxon>
        <taxon>Caryophanaceae</taxon>
        <taxon>Planococcus</taxon>
    </lineage>
</organism>
<evidence type="ECO:0000256" key="1">
    <source>
        <dbReference type="SAM" id="MobiDB-lite"/>
    </source>
</evidence>
<dbReference type="PROSITE" id="PS50853">
    <property type="entry name" value="FN3"/>
    <property type="match status" value="1"/>
</dbReference>
<dbReference type="Proteomes" id="UP000092495">
    <property type="component" value="Chromosome"/>
</dbReference>
<protein>
    <submittedName>
        <fullName evidence="4">Uncharacterized protein</fullName>
    </submittedName>
</protein>
<dbReference type="EMBL" id="CP016543">
    <property type="protein sequence ID" value="ANU22499.1"/>
    <property type="molecule type" value="Genomic_DNA"/>
</dbReference>
<dbReference type="InterPro" id="IPR013783">
    <property type="entry name" value="Ig-like_fold"/>
</dbReference>
<sequence length="1631" mass="173144">MHAESGKSVVSEEQGEVIDSGEVKVASTATDYTVTTENESWSNKTIDGDLYIGPNSVVTIEGNVTVTGNVYVYGTLFSYGGLTVEGTLNARMNSYSDEPELNKGTFAMNGEPNSINLTNLLQQDGYDVPFVVNNMERENGDVIIKGKTLPFMNMSLFREAVPIEADGSFSVRVQEEVLNDVQFRVEDVFGNTAAKYTTNFTVAHKSFDKVQVTWDTVNDAKEYALYIDGQLKETVSGDTTSYTFENLDEGTKYELGIAAVGPHYYAGDIKRINVITLMSESVIDADPVYENSTTVTGRALPGANIELLLGGSKRIGSGRAYDDGRFFVSMDPGEVYSGATINVVTSTEFVRTGLVAVIVQEGTAPIKPTVYSVTDKDVVIRGRAEEYAEITVKVGDKVIAEGTVDENGNFSIAIPKQQAGSKLSLVSTNTSGNVSEATEITVRDVTPPERPVVDKVTDGSTSVTGTAEAGAVISVKANTIKIGTATVDQEGNYAVSIPKQQVGTRLEITVADKVGYISQATVIRVLDATAPEVPTVNEETDQSTDYTVTTENESWSNKTIDGDLYIGSNSLVTIDGNVTVTGNVYVYGTLASYGGLTIEGTLNARGEGYSEEPTFIQGRFQKIVGGESNSINLTNLLWQDGYEVPFVVNNKKQENGDIVIEGKTLPFMDMKLFEEWTPIKEDGTFKVTVQEENFDDVQFILNDAFGNTATKYTTNFTVAEKSFNEVQVTWDTDTDAKEYALYIDGQLRETVSADKTSYTFENLDEGEKYELGIATIDTHNNQSDIKKLSVITLISEPEIDPLYGMTNTVTGRAFPGTKIELLLGGEMTLGSGQTGDDGRFSVSSRSVGPRVPIDVMAYTGIVRTGLVTVIVQEGTAPIKPTVDPVTDKDVMISGTAEENAEIKVKLDGKVIAEGKADDNGNYSIAIPKQQAGSKLTITSTNTSGNTSQATEIIVSDVTAPEKPVVDKVTNGSTSVTGTAEAGAVVTVKADTIEIGTATVDQEGNYAVSIPTQQVGAQLEITVADKAGNISEATHVTVLDVTAPALPTVTEVTDKSTEIKGSAEANATISVKVEDTEIGTATANKDGEFVVAIAKQQAGTKLSITATDLAGNVSEVKTVMVVDVTAPDAPTVDKVTDNSTIVTGSGEVDALITIKVDDSELATTTVSSEGKYRATISAQKAGTKIQVTATDAAGNTSETTEVTVVDESAPKVPTVNEVTDQSTVITGNAEAESLVSVTADNSELATATADADGKFSIEIAKQQAGTKLTITATDAVGNISSAKEVVVLDVTAPNAPTVSEVTEQSTIVTGAAEVASQVTVKVDDKEIATTTVSGDGNYSVTIPKQKAGTVLSITATDKAGNKSSATEVVVTDGTAPAIELESKVTQYSTRIIGTAEADATITVENKDSTIGTATADAKGKYEVEIKKQKVGTKLSIIATDAAGNNSEVILVTVEDGNYPDLKLSHWALDKIMYLADEKIIGGYPDGGFQPEKNTTRAEAAKMLAIALDLPIEDVPSGYKDVSDKHWGKNYIAAVSKAGLFTGNPDGTFAPNDGLKRAEMAKIISIAYELDASDKNHFSDVKAGHWSKGYISGLFENGITTGYPDKTFQPGEPTTRAEYSVFLARAKNEEFRN</sequence>
<feature type="region of interest" description="Disordered" evidence="1">
    <location>
        <begin position="1"/>
        <end position="21"/>
    </location>
</feature>
<dbReference type="PROSITE" id="PS51272">
    <property type="entry name" value="SLH"/>
    <property type="match status" value="3"/>
</dbReference>
<feature type="domain" description="SLH" evidence="3">
    <location>
        <begin position="1517"/>
        <end position="1571"/>
    </location>
</feature>
<dbReference type="PANTHER" id="PTHR43308">
    <property type="entry name" value="OUTER MEMBRANE PROTEIN ALPHA-RELATED"/>
    <property type="match status" value="1"/>
</dbReference>
<dbReference type="Gene3D" id="2.60.40.10">
    <property type="entry name" value="Immunoglobulins"/>
    <property type="match status" value="11"/>
</dbReference>
<feature type="domain" description="SLH" evidence="3">
    <location>
        <begin position="1572"/>
        <end position="1631"/>
    </location>
</feature>
<dbReference type="SMART" id="SM00060">
    <property type="entry name" value="FN3"/>
    <property type="match status" value="2"/>
</dbReference>
<evidence type="ECO:0000313" key="5">
    <source>
        <dbReference type="Proteomes" id="UP000092495"/>
    </source>
</evidence>
<name>A0A1C7EFB8_9BACL</name>
<evidence type="ECO:0000259" key="2">
    <source>
        <dbReference type="PROSITE" id="PS50853"/>
    </source>
</evidence>
<dbReference type="Pfam" id="PF17936">
    <property type="entry name" value="Big_6"/>
    <property type="match status" value="9"/>
</dbReference>
<dbReference type="PANTHER" id="PTHR43308:SF5">
    <property type="entry name" value="S-LAYER PROTEIN _ PEPTIDOGLYCAN ENDO-BETA-N-ACETYLGLUCOSAMINIDASE"/>
    <property type="match status" value="1"/>
</dbReference>
<dbReference type="InterPro" id="IPR001119">
    <property type="entry name" value="SLH_dom"/>
</dbReference>
<dbReference type="NCBIfam" id="NF033510">
    <property type="entry name" value="Ca_tandemer"/>
    <property type="match status" value="9"/>
</dbReference>
<dbReference type="SUPFAM" id="SSF49265">
    <property type="entry name" value="Fibronectin type III"/>
    <property type="match status" value="1"/>
</dbReference>
<dbReference type="InterPro" id="IPR041498">
    <property type="entry name" value="Big_6"/>
</dbReference>